<sequence>MNAHNFISYHNWADGTVAAAFADRTVPFLLAAPFEVRLGKGLEFWSPAAGAGRCCCPVGSFRQCCDESLPSWVATRLSGRLHESRSFSGPLSSPPSPTSSSPLPFGSKFCVARSVRNDVISFKRKHLLLRVLLSPFGRRRRVWIVSRRIVCGRLTPCSLKYSPQALHTISPRMFRRQMVVVVVPQFVQDMSFCCEFCCCCCCCCCGDCCWDGAVDLVVSSSCGLLLPDALLFVSDRAAAPPWGGVLAEDECSATRNSTFPVVALLPVASLIVAPPPTTPTLMPLLSSDAVGELPSTGVRLGQDCFRRPLWAV</sequence>
<organism evidence="1 2">
    <name type="scientific">Anopheles merus</name>
    <name type="common">Mosquito</name>
    <dbReference type="NCBI Taxonomy" id="30066"/>
    <lineage>
        <taxon>Eukaryota</taxon>
        <taxon>Metazoa</taxon>
        <taxon>Ecdysozoa</taxon>
        <taxon>Arthropoda</taxon>
        <taxon>Hexapoda</taxon>
        <taxon>Insecta</taxon>
        <taxon>Pterygota</taxon>
        <taxon>Neoptera</taxon>
        <taxon>Endopterygota</taxon>
        <taxon>Diptera</taxon>
        <taxon>Nematocera</taxon>
        <taxon>Culicoidea</taxon>
        <taxon>Culicidae</taxon>
        <taxon>Anophelinae</taxon>
        <taxon>Anopheles</taxon>
    </lineage>
</organism>
<reference evidence="1" key="1">
    <citation type="submission" date="2020-05" db="UniProtKB">
        <authorList>
            <consortium name="EnsemblMetazoa"/>
        </authorList>
    </citation>
    <scope>IDENTIFICATION</scope>
    <source>
        <strain evidence="1">MAF</strain>
    </source>
</reference>
<dbReference type="AlphaFoldDB" id="A0A182UZV2"/>
<proteinExistence type="predicted"/>
<accession>A0A182UZV2</accession>
<name>A0A182UZV2_ANOME</name>
<keyword evidence="2" id="KW-1185">Reference proteome</keyword>
<dbReference type="Proteomes" id="UP000075903">
    <property type="component" value="Unassembled WGS sequence"/>
</dbReference>
<dbReference type="EnsemblMetazoa" id="AMEM006488-RA">
    <property type="protein sequence ID" value="AMEM006488-PA"/>
    <property type="gene ID" value="AMEM006488"/>
</dbReference>
<evidence type="ECO:0000313" key="2">
    <source>
        <dbReference type="Proteomes" id="UP000075903"/>
    </source>
</evidence>
<protein>
    <submittedName>
        <fullName evidence="1">Uncharacterized protein</fullName>
    </submittedName>
</protein>
<dbReference type="VEuPathDB" id="VectorBase:AMEM006488"/>
<evidence type="ECO:0000313" key="1">
    <source>
        <dbReference type="EnsemblMetazoa" id="AMEM006488-PA"/>
    </source>
</evidence>